<feature type="compositionally biased region" description="Acidic residues" evidence="6">
    <location>
        <begin position="266"/>
        <end position="275"/>
    </location>
</feature>
<dbReference type="GeneID" id="27336962"/>
<evidence type="ECO:0000313" key="8">
    <source>
        <dbReference type="EMBL" id="KIW12601.1"/>
    </source>
</evidence>
<dbReference type="Gene3D" id="3.30.1740.10">
    <property type="entry name" value="Zinc finger, PARP-type"/>
    <property type="match status" value="1"/>
</dbReference>
<keyword evidence="9" id="KW-1185">Reference proteome</keyword>
<evidence type="ECO:0000313" key="9">
    <source>
        <dbReference type="Proteomes" id="UP000053328"/>
    </source>
</evidence>
<proteinExistence type="predicted"/>
<dbReference type="GO" id="GO:0008270">
    <property type="term" value="F:zinc ion binding"/>
    <property type="evidence" value="ECO:0007669"/>
    <property type="project" value="UniProtKB-KW"/>
</dbReference>
<dbReference type="GO" id="GO:0003677">
    <property type="term" value="F:DNA binding"/>
    <property type="evidence" value="ECO:0007669"/>
    <property type="project" value="InterPro"/>
</dbReference>
<accession>A0A0D1YCG0</accession>
<feature type="compositionally biased region" description="Basic residues" evidence="6">
    <location>
        <begin position="127"/>
        <end position="137"/>
    </location>
</feature>
<dbReference type="HOGENOM" id="CLU_045993_1_0_1"/>
<organism evidence="8 9">
    <name type="scientific">Exophiala spinifera</name>
    <dbReference type="NCBI Taxonomy" id="91928"/>
    <lineage>
        <taxon>Eukaryota</taxon>
        <taxon>Fungi</taxon>
        <taxon>Dikarya</taxon>
        <taxon>Ascomycota</taxon>
        <taxon>Pezizomycotina</taxon>
        <taxon>Eurotiomycetes</taxon>
        <taxon>Chaetothyriomycetidae</taxon>
        <taxon>Chaetothyriales</taxon>
        <taxon>Herpotrichiellaceae</taxon>
        <taxon>Exophiala</taxon>
    </lineage>
</organism>
<dbReference type="PROSITE" id="PS50064">
    <property type="entry name" value="ZF_PARP_2"/>
    <property type="match status" value="1"/>
</dbReference>
<feature type="region of interest" description="Disordered" evidence="6">
    <location>
        <begin position="111"/>
        <end position="291"/>
    </location>
</feature>
<name>A0A0D1YCG0_9EURO</name>
<dbReference type="InterPro" id="IPR001510">
    <property type="entry name" value="Znf_PARP"/>
</dbReference>
<dbReference type="SUPFAM" id="SSF57716">
    <property type="entry name" value="Glucocorticoid receptor-like (DNA-binding domain)"/>
    <property type="match status" value="1"/>
</dbReference>
<protein>
    <recommendedName>
        <fullName evidence="7">PARP-type domain-containing protein</fullName>
    </recommendedName>
</protein>
<evidence type="ECO:0000256" key="5">
    <source>
        <dbReference type="ARBA" id="ARBA00023242"/>
    </source>
</evidence>
<reference evidence="8 9" key="1">
    <citation type="submission" date="2015-01" db="EMBL/GenBank/DDBJ databases">
        <title>The Genome Sequence of Exophiala spinifera CBS89968.</title>
        <authorList>
            <consortium name="The Broad Institute Genomics Platform"/>
            <person name="Cuomo C."/>
            <person name="de Hoog S."/>
            <person name="Gorbushina A."/>
            <person name="Stielow B."/>
            <person name="Teixiera M."/>
            <person name="Abouelleil A."/>
            <person name="Chapman S.B."/>
            <person name="Priest M."/>
            <person name="Young S.K."/>
            <person name="Wortman J."/>
            <person name="Nusbaum C."/>
            <person name="Birren B."/>
        </authorList>
    </citation>
    <scope>NUCLEOTIDE SEQUENCE [LARGE SCALE GENOMIC DNA]</scope>
    <source>
        <strain evidence="8 9">CBS 89968</strain>
    </source>
</reference>
<evidence type="ECO:0000256" key="1">
    <source>
        <dbReference type="ARBA" id="ARBA00004123"/>
    </source>
</evidence>
<evidence type="ECO:0000256" key="4">
    <source>
        <dbReference type="ARBA" id="ARBA00022833"/>
    </source>
</evidence>
<keyword evidence="4" id="KW-0862">Zinc</keyword>
<dbReference type="SMART" id="SM01336">
    <property type="entry name" value="zf-PARP"/>
    <property type="match status" value="1"/>
</dbReference>
<dbReference type="EMBL" id="KN847498">
    <property type="protein sequence ID" value="KIW12601.1"/>
    <property type="molecule type" value="Genomic_DNA"/>
</dbReference>
<evidence type="ECO:0000256" key="6">
    <source>
        <dbReference type="SAM" id="MobiDB-lite"/>
    </source>
</evidence>
<keyword evidence="5" id="KW-0539">Nucleus</keyword>
<evidence type="ECO:0000256" key="3">
    <source>
        <dbReference type="ARBA" id="ARBA00022771"/>
    </source>
</evidence>
<dbReference type="GO" id="GO:0005634">
    <property type="term" value="C:nucleus"/>
    <property type="evidence" value="ECO:0007669"/>
    <property type="project" value="UniProtKB-SubCell"/>
</dbReference>
<dbReference type="RefSeq" id="XP_016232817.1">
    <property type="nucleotide sequence ID" value="XM_016384194.1"/>
</dbReference>
<comment type="subcellular location">
    <subcellularLocation>
        <location evidence="1">Nucleus</location>
    </subcellularLocation>
</comment>
<dbReference type="STRING" id="91928.A0A0D1YCG0"/>
<keyword evidence="3" id="KW-0863">Zinc-finger</keyword>
<dbReference type="InterPro" id="IPR036957">
    <property type="entry name" value="Znf_PARP_sf"/>
</dbReference>
<evidence type="ECO:0000259" key="7">
    <source>
        <dbReference type="PROSITE" id="PS50064"/>
    </source>
</evidence>
<dbReference type="Proteomes" id="UP000053328">
    <property type="component" value="Unassembled WGS sequence"/>
</dbReference>
<gene>
    <name evidence="8" type="ORF">PV08_09879</name>
</gene>
<feature type="domain" description="PARP-type" evidence="7">
    <location>
        <begin position="6"/>
        <end position="103"/>
    </location>
</feature>
<sequence length="291" mass="32297">MSNAVYRFEISPNNRAGCQNSKCKHDGVKIMKGEFRFGTQVFIQEHYSWQWKHWGCVTPVQIANLQSQVGPLEDLDLDKDLPAILDGYDELIVEAQEKVKDALVHGHVADEDWKGDPELNRPGMKGINKRTPKKKKAPKTDVDDEAGANGDDQSPSKPKAKKGRPKKVKAELAEGDEEVPAPKTARGRKRKASAEDELDAPVEKPKKSRAKKIKAEEHQPLDSDNPVDAPAKPAKKSRHPKKEEPSEEDEAPVAPKAKAAKSKAYDEEDDTDDAPEPPKKKKKGRAGRSKK</sequence>
<feature type="compositionally biased region" description="Basic residues" evidence="6">
    <location>
        <begin position="158"/>
        <end position="167"/>
    </location>
</feature>
<feature type="compositionally biased region" description="Basic residues" evidence="6">
    <location>
        <begin position="279"/>
        <end position="291"/>
    </location>
</feature>
<dbReference type="OrthoDB" id="429950at2759"/>
<dbReference type="Pfam" id="PF00645">
    <property type="entry name" value="zf-PARP"/>
    <property type="match status" value="1"/>
</dbReference>
<evidence type="ECO:0000256" key="2">
    <source>
        <dbReference type="ARBA" id="ARBA00022723"/>
    </source>
</evidence>
<dbReference type="AlphaFoldDB" id="A0A0D1YCG0"/>
<dbReference type="VEuPathDB" id="FungiDB:PV08_09879"/>
<keyword evidence="2" id="KW-0479">Metal-binding</keyword>